<dbReference type="GeneID" id="34620137"/>
<accession>A0A6P6RXC4</accession>
<evidence type="ECO:0000256" key="2">
    <source>
        <dbReference type="SAM" id="Coils"/>
    </source>
</evidence>
<feature type="domain" description="DUF4200" evidence="4">
    <location>
        <begin position="1"/>
        <end position="106"/>
    </location>
</feature>
<dbReference type="Pfam" id="PF13863">
    <property type="entry name" value="DUF4200"/>
    <property type="match status" value="1"/>
</dbReference>
<organism evidence="5 6">
    <name type="scientific">Cyclospora cayetanensis</name>
    <dbReference type="NCBI Taxonomy" id="88456"/>
    <lineage>
        <taxon>Eukaryota</taxon>
        <taxon>Sar</taxon>
        <taxon>Alveolata</taxon>
        <taxon>Apicomplexa</taxon>
        <taxon>Conoidasida</taxon>
        <taxon>Coccidia</taxon>
        <taxon>Eucoccidiorida</taxon>
        <taxon>Eimeriorina</taxon>
        <taxon>Eimeriidae</taxon>
        <taxon>Cyclospora</taxon>
    </lineage>
</organism>
<feature type="compositionally biased region" description="Polar residues" evidence="3">
    <location>
        <begin position="395"/>
        <end position="404"/>
    </location>
</feature>
<feature type="coiled-coil region" evidence="2">
    <location>
        <begin position="56"/>
        <end position="90"/>
    </location>
</feature>
<dbReference type="PANTHER" id="PTHR21683:SF3">
    <property type="entry name" value="CILIA AND FLAGELLA ASSOCIATED PROTEIN 100"/>
    <property type="match status" value="1"/>
</dbReference>
<keyword evidence="6" id="KW-0282">Flagellum</keyword>
<feature type="region of interest" description="Disordered" evidence="3">
    <location>
        <begin position="158"/>
        <end position="183"/>
    </location>
</feature>
<evidence type="ECO:0000313" key="5">
    <source>
        <dbReference type="Proteomes" id="UP000515125"/>
    </source>
</evidence>
<evidence type="ECO:0000256" key="1">
    <source>
        <dbReference type="ARBA" id="ARBA00023054"/>
    </source>
</evidence>
<keyword evidence="6" id="KW-0969">Cilium</keyword>
<keyword evidence="1 2" id="KW-0175">Coiled coil</keyword>
<dbReference type="GO" id="GO:0005856">
    <property type="term" value="C:cytoskeleton"/>
    <property type="evidence" value="ECO:0007669"/>
    <property type="project" value="UniProtKB-ARBA"/>
</dbReference>
<reference evidence="6" key="1">
    <citation type="submission" date="2025-08" db="UniProtKB">
        <authorList>
            <consortium name="RefSeq"/>
        </authorList>
    </citation>
    <scope>IDENTIFICATION</scope>
</reference>
<feature type="region of interest" description="Disordered" evidence="3">
    <location>
        <begin position="373"/>
        <end position="404"/>
    </location>
</feature>
<dbReference type="OrthoDB" id="10264063at2759"/>
<name>A0A6P6RXC4_9EIME</name>
<evidence type="ECO:0000256" key="3">
    <source>
        <dbReference type="SAM" id="MobiDB-lite"/>
    </source>
</evidence>
<keyword evidence="5" id="KW-1185">Reference proteome</keyword>
<evidence type="ECO:0000259" key="4">
    <source>
        <dbReference type="Pfam" id="PF13863"/>
    </source>
</evidence>
<dbReference type="PANTHER" id="PTHR21683">
    <property type="entry name" value="COILED-COIL DOMAIN-CONTAINING PROTEIN 42 LIKE-2-LIKE-RELATED"/>
    <property type="match status" value="1"/>
</dbReference>
<gene>
    <name evidence="6" type="primary">LOC34620137</name>
</gene>
<protein>
    <submittedName>
        <fullName evidence="6">Cilia- and flagella-associated protein 100</fullName>
    </submittedName>
</protein>
<dbReference type="InterPro" id="IPR025252">
    <property type="entry name" value="DUF4200"/>
</dbReference>
<keyword evidence="6" id="KW-0966">Cell projection</keyword>
<dbReference type="RefSeq" id="XP_026192546.1">
    <property type="nucleotide sequence ID" value="XM_026336761.1"/>
</dbReference>
<dbReference type="Proteomes" id="UP000515125">
    <property type="component" value="Unplaced"/>
</dbReference>
<dbReference type="AlphaFoldDB" id="A0A6P6RXC4"/>
<evidence type="ECO:0000313" key="6">
    <source>
        <dbReference type="RefSeq" id="XP_026192546.1"/>
    </source>
</evidence>
<sequence>MAVDTRKAEILKLHDRAAEKSEALRVAENMISKSAQKFDEFLRSSDAAAHEAIHKADEAARVAQEKAAAVQQLRQKLESAKARAASNSEKVEEYSRYRAFLEHITPHDWLKDQEGKSRESVQKLKQQWVQAQLQQQQLQYATDLEGIDSELKEKLKELEKKPRDSKANAALRKDMEEKAEKRKRQLTGKLKSVAELEELFESEKLALTGSHLYFQDPQEPLRLFRELEEENLFLIQTAHEHAIVRVTRRSTQYLKELEAMEKRFAGTRAEMNARLEGLEAVITELQEQLKQQHRTCKQYREVLALQEQESDVFVSLQKLTAHVAAIHAACNFDTLCSDLVCCPVQSEEGSVDCLRMLEQIEARLDSHLAALAKHEVGSPPGKGQGKATTRESPSRKVSSTAFKE</sequence>
<proteinExistence type="predicted"/>
<feature type="compositionally biased region" description="Basic and acidic residues" evidence="3">
    <location>
        <begin position="158"/>
        <end position="180"/>
    </location>
</feature>
<feature type="coiled-coil region" evidence="2">
    <location>
        <begin position="243"/>
        <end position="309"/>
    </location>
</feature>
<dbReference type="InterPro" id="IPR051147">
    <property type="entry name" value="CFAP_domain-containing"/>
</dbReference>